<reference evidence="2 3" key="1">
    <citation type="submission" date="2015-12" db="EMBL/GenBank/DDBJ databases">
        <title>Nitrous oxide reduction kinetics distinguish bacteria harboring typical versus atypical NosZ.</title>
        <authorList>
            <person name="Yoon S."/>
            <person name="Nissen S."/>
            <person name="Park D."/>
            <person name="Sanford R.A."/>
            <person name="Loeffler F.E."/>
        </authorList>
    </citation>
    <scope>NUCLEOTIDE SEQUENCE [LARGE SCALE GENOMIC DNA]</scope>
    <source>
        <strain evidence="2 3">ATCC BAA-841</strain>
    </source>
</reference>
<dbReference type="NCBIfam" id="TIGR01444">
    <property type="entry name" value="fkbM_fam"/>
    <property type="match status" value="1"/>
</dbReference>
<evidence type="ECO:0000313" key="3">
    <source>
        <dbReference type="Proteomes" id="UP000070186"/>
    </source>
</evidence>
<dbReference type="Proteomes" id="UP000070186">
    <property type="component" value="Unassembled WGS sequence"/>
</dbReference>
<accession>A0A133XHP7</accession>
<sequence length="228" mass="26303">MNNGDDTAYYLHCGYKVIAIEANNELCKAASIRFQRQIENNQLKIINQAISNEEKELTFYVNTLNSHWSSLDINWASRNDSQFVELKTRGVTLSSLFEKFGCPYFMKVDIEGADLIAIQQLIGQKSIPEFLSIEDCRYGFEYIDTLRKIGYKKFALSNQALVPQSPDVKRNYEFPAGASGMFGEDLKTVWLEHDDFVEQYGTLVRNRTTLQKIADDPNSIWWDIHARF</sequence>
<comment type="caution">
    <text evidence="2">The sequence shown here is derived from an EMBL/GenBank/DDBJ whole genome shotgun (WGS) entry which is preliminary data.</text>
</comment>
<dbReference type="InterPro" id="IPR006342">
    <property type="entry name" value="FkbM_mtfrase"/>
</dbReference>
<evidence type="ECO:0000313" key="2">
    <source>
        <dbReference type="EMBL" id="KXB30448.1"/>
    </source>
</evidence>
<dbReference type="AlphaFoldDB" id="A0A133XHP7"/>
<protein>
    <recommendedName>
        <fullName evidence="1">Methyltransferase FkbM domain-containing protein</fullName>
    </recommendedName>
</protein>
<dbReference type="Pfam" id="PF05050">
    <property type="entry name" value="Methyltransf_21"/>
    <property type="match status" value="1"/>
</dbReference>
<organism evidence="2 3">
    <name type="scientific">Dechloromonas denitrificans</name>
    <dbReference type="NCBI Taxonomy" id="281362"/>
    <lineage>
        <taxon>Bacteria</taxon>
        <taxon>Pseudomonadati</taxon>
        <taxon>Pseudomonadota</taxon>
        <taxon>Betaproteobacteria</taxon>
        <taxon>Rhodocyclales</taxon>
        <taxon>Azonexaceae</taxon>
        <taxon>Dechloromonas</taxon>
    </lineage>
</organism>
<name>A0A133XHP7_9RHOO</name>
<feature type="domain" description="Methyltransferase FkbM" evidence="1">
    <location>
        <begin position="2"/>
        <end position="137"/>
    </location>
</feature>
<gene>
    <name evidence="2" type="ORF">AT959_14040</name>
</gene>
<proteinExistence type="predicted"/>
<dbReference type="SUPFAM" id="SSF53335">
    <property type="entry name" value="S-adenosyl-L-methionine-dependent methyltransferases"/>
    <property type="match status" value="1"/>
</dbReference>
<dbReference type="InterPro" id="IPR029063">
    <property type="entry name" value="SAM-dependent_MTases_sf"/>
</dbReference>
<dbReference type="EMBL" id="LODL01000021">
    <property type="protein sequence ID" value="KXB30448.1"/>
    <property type="molecule type" value="Genomic_DNA"/>
</dbReference>
<evidence type="ECO:0000259" key="1">
    <source>
        <dbReference type="Pfam" id="PF05050"/>
    </source>
</evidence>
<dbReference type="Gene3D" id="3.40.50.150">
    <property type="entry name" value="Vaccinia Virus protein VP39"/>
    <property type="match status" value="1"/>
</dbReference>
<keyword evidence="3" id="KW-1185">Reference proteome</keyword>
<dbReference type="STRING" id="281362.AT959_14040"/>